<keyword evidence="2" id="KW-1185">Reference proteome</keyword>
<protein>
    <submittedName>
        <fullName evidence="1">Uncharacterized protein</fullName>
    </submittedName>
</protein>
<reference evidence="1 2" key="1">
    <citation type="submission" date="2018-03" db="EMBL/GenBank/DDBJ databases">
        <title>Genomic Encyclopedia of Archaeal and Bacterial Type Strains, Phase II (KMG-II): from individual species to whole genera.</title>
        <authorList>
            <person name="Goeker M."/>
        </authorList>
    </citation>
    <scope>NUCLEOTIDE SEQUENCE [LARGE SCALE GENOMIC DNA]</scope>
    <source>
        <strain evidence="1 2">DSM 24859</strain>
    </source>
</reference>
<comment type="caution">
    <text evidence="1">The sequence shown here is derived from an EMBL/GenBank/DDBJ whole genome shotgun (WGS) entry which is preliminary data.</text>
</comment>
<dbReference type="AlphaFoldDB" id="A0A2P8HQ36"/>
<organism evidence="1 2">
    <name type="scientific">Chitinophaga niastensis</name>
    <dbReference type="NCBI Taxonomy" id="536980"/>
    <lineage>
        <taxon>Bacteria</taxon>
        <taxon>Pseudomonadati</taxon>
        <taxon>Bacteroidota</taxon>
        <taxon>Chitinophagia</taxon>
        <taxon>Chitinophagales</taxon>
        <taxon>Chitinophagaceae</taxon>
        <taxon>Chitinophaga</taxon>
    </lineage>
</organism>
<dbReference type="EMBL" id="PYAW01000002">
    <property type="protein sequence ID" value="PSL48328.1"/>
    <property type="molecule type" value="Genomic_DNA"/>
</dbReference>
<proteinExistence type="predicted"/>
<accession>A0A2P8HQ36</accession>
<gene>
    <name evidence="1" type="ORF">CLV51_1021195</name>
</gene>
<evidence type="ECO:0000313" key="1">
    <source>
        <dbReference type="EMBL" id="PSL48328.1"/>
    </source>
</evidence>
<dbReference type="Proteomes" id="UP000240971">
    <property type="component" value="Unassembled WGS sequence"/>
</dbReference>
<evidence type="ECO:0000313" key="2">
    <source>
        <dbReference type="Proteomes" id="UP000240971"/>
    </source>
</evidence>
<sequence length="45" mass="5105">MASLKNVKQSYPDIDISLITKDMAILVIKGNNHVFYNFRAGYTTL</sequence>
<name>A0A2P8HQ36_CHINA</name>